<keyword evidence="2" id="KW-0238">DNA-binding</keyword>
<dbReference type="EMBL" id="NJIH01000010">
    <property type="protein sequence ID" value="OWT56846.1"/>
    <property type="molecule type" value="Genomic_DNA"/>
</dbReference>
<evidence type="ECO:0000256" key="1">
    <source>
        <dbReference type="ARBA" id="ARBA00023015"/>
    </source>
</evidence>
<dbReference type="CDD" id="cd00090">
    <property type="entry name" value="HTH_ARSR"/>
    <property type="match status" value="1"/>
</dbReference>
<evidence type="ECO:0000259" key="4">
    <source>
        <dbReference type="PROSITE" id="PS51077"/>
    </source>
</evidence>
<dbReference type="Pfam" id="PF01614">
    <property type="entry name" value="IclR_C"/>
    <property type="match status" value="1"/>
</dbReference>
<reference evidence="7" key="1">
    <citation type="submission" date="2017-06" db="EMBL/GenBank/DDBJ databases">
        <title>Herbaspirillum phytohormonus sp. nov., isolated from the root nodule of Robinia pseudoacacia in lead-zinc mine.</title>
        <authorList>
            <person name="Fan M."/>
            <person name="Lin Y."/>
        </authorList>
    </citation>
    <scope>NUCLEOTIDE SEQUENCE [LARGE SCALE GENOMIC DNA]</scope>
    <source>
        <strain evidence="7">SC-089</strain>
    </source>
</reference>
<keyword evidence="3" id="KW-0804">Transcription</keyword>
<dbReference type="FunFam" id="1.10.10.10:FF:000056">
    <property type="entry name" value="IclR family transcriptional regulator"/>
    <property type="match status" value="1"/>
</dbReference>
<dbReference type="InterPro" id="IPR036388">
    <property type="entry name" value="WH-like_DNA-bd_sf"/>
</dbReference>
<dbReference type="Pfam" id="PF09339">
    <property type="entry name" value="HTH_IclR"/>
    <property type="match status" value="1"/>
</dbReference>
<dbReference type="OrthoDB" id="13103at2"/>
<sequence length="271" mass="29281">MPQNGKALLEANTGNELSGSLLKGFAILELLAHRDEPLGVTEIARHLGIPKSGIHRVLQVMCGAGWLKQTEHGLYDCSLKLWELGQRIADRIDLRRIAAALMRDLAQRTQETVHLSVLDNNEVLYLDKLDSSQAIRAYTRVGGRAPAYCVATGRAMLAYADAATVAAATHHMETFTALTVKSRRALDKELARVRHQGYAINRGEWRGGVRGLAAPVFDSRGDVVAAIGIAGPGERLTDTTMQSMAPMVVGAARSLSGELGYAPHLIAPVRD</sequence>
<dbReference type="GO" id="GO:0003677">
    <property type="term" value="F:DNA binding"/>
    <property type="evidence" value="ECO:0007669"/>
    <property type="project" value="UniProtKB-KW"/>
</dbReference>
<accession>A0A225M6U7</accession>
<dbReference type="InterPro" id="IPR014757">
    <property type="entry name" value="Tscrpt_reg_IclR_C"/>
</dbReference>
<name>A0A225M6U7_9BURK</name>
<dbReference type="InterPro" id="IPR029016">
    <property type="entry name" value="GAF-like_dom_sf"/>
</dbReference>
<dbReference type="Gene3D" id="1.10.10.10">
    <property type="entry name" value="Winged helix-like DNA-binding domain superfamily/Winged helix DNA-binding domain"/>
    <property type="match status" value="1"/>
</dbReference>
<dbReference type="GO" id="GO:0003700">
    <property type="term" value="F:DNA-binding transcription factor activity"/>
    <property type="evidence" value="ECO:0007669"/>
    <property type="project" value="TreeGrafter"/>
</dbReference>
<evidence type="ECO:0000256" key="3">
    <source>
        <dbReference type="ARBA" id="ARBA00023163"/>
    </source>
</evidence>
<dbReference type="Gene3D" id="3.30.450.40">
    <property type="match status" value="1"/>
</dbReference>
<feature type="domain" description="HTH iclR-type" evidence="4">
    <location>
        <begin position="18"/>
        <end position="86"/>
    </location>
</feature>
<dbReference type="InterPro" id="IPR036390">
    <property type="entry name" value="WH_DNA-bd_sf"/>
</dbReference>
<gene>
    <name evidence="6" type="ORF">CEY11_18380</name>
</gene>
<dbReference type="AlphaFoldDB" id="A0A225M6U7"/>
<dbReference type="SUPFAM" id="SSF55781">
    <property type="entry name" value="GAF domain-like"/>
    <property type="match status" value="1"/>
</dbReference>
<dbReference type="PROSITE" id="PS51077">
    <property type="entry name" value="HTH_ICLR"/>
    <property type="match status" value="1"/>
</dbReference>
<dbReference type="RefSeq" id="WP_088604853.1">
    <property type="nucleotide sequence ID" value="NZ_NJIH01000010.1"/>
</dbReference>
<dbReference type="InterPro" id="IPR050707">
    <property type="entry name" value="HTH_MetabolicPath_Reg"/>
</dbReference>
<dbReference type="GO" id="GO:0045892">
    <property type="term" value="P:negative regulation of DNA-templated transcription"/>
    <property type="evidence" value="ECO:0007669"/>
    <property type="project" value="TreeGrafter"/>
</dbReference>
<evidence type="ECO:0000259" key="5">
    <source>
        <dbReference type="PROSITE" id="PS51078"/>
    </source>
</evidence>
<proteinExistence type="predicted"/>
<evidence type="ECO:0000313" key="6">
    <source>
        <dbReference type="EMBL" id="OWT56846.1"/>
    </source>
</evidence>
<dbReference type="SMART" id="SM00346">
    <property type="entry name" value="HTH_ICLR"/>
    <property type="match status" value="1"/>
</dbReference>
<keyword evidence="7" id="KW-1185">Reference proteome</keyword>
<dbReference type="SUPFAM" id="SSF46785">
    <property type="entry name" value="Winged helix' DNA-binding domain"/>
    <property type="match status" value="1"/>
</dbReference>
<dbReference type="InterPro" id="IPR005471">
    <property type="entry name" value="Tscrpt_reg_IclR_N"/>
</dbReference>
<protein>
    <submittedName>
        <fullName evidence="6">IclR family transcriptional regulator</fullName>
    </submittedName>
</protein>
<dbReference type="PROSITE" id="PS51078">
    <property type="entry name" value="ICLR_ED"/>
    <property type="match status" value="1"/>
</dbReference>
<evidence type="ECO:0000313" key="7">
    <source>
        <dbReference type="Proteomes" id="UP000214603"/>
    </source>
</evidence>
<comment type="caution">
    <text evidence="6">The sequence shown here is derived from an EMBL/GenBank/DDBJ whole genome shotgun (WGS) entry which is preliminary data.</text>
</comment>
<dbReference type="PANTHER" id="PTHR30136:SF24">
    <property type="entry name" value="HTH-TYPE TRANSCRIPTIONAL REPRESSOR ALLR"/>
    <property type="match status" value="1"/>
</dbReference>
<organism evidence="6 7">
    <name type="scientific">Candidimonas nitroreducens</name>
    <dbReference type="NCBI Taxonomy" id="683354"/>
    <lineage>
        <taxon>Bacteria</taxon>
        <taxon>Pseudomonadati</taxon>
        <taxon>Pseudomonadota</taxon>
        <taxon>Betaproteobacteria</taxon>
        <taxon>Burkholderiales</taxon>
        <taxon>Alcaligenaceae</taxon>
        <taxon>Candidimonas</taxon>
    </lineage>
</organism>
<keyword evidence="1" id="KW-0805">Transcription regulation</keyword>
<dbReference type="PANTHER" id="PTHR30136">
    <property type="entry name" value="HELIX-TURN-HELIX TRANSCRIPTIONAL REGULATOR, ICLR FAMILY"/>
    <property type="match status" value="1"/>
</dbReference>
<evidence type="ECO:0000256" key="2">
    <source>
        <dbReference type="ARBA" id="ARBA00023125"/>
    </source>
</evidence>
<dbReference type="Proteomes" id="UP000214603">
    <property type="component" value="Unassembled WGS sequence"/>
</dbReference>
<dbReference type="InterPro" id="IPR011991">
    <property type="entry name" value="ArsR-like_HTH"/>
</dbReference>
<feature type="domain" description="IclR-ED" evidence="5">
    <location>
        <begin position="80"/>
        <end position="261"/>
    </location>
</feature>